<keyword evidence="5" id="KW-1185">Reference proteome</keyword>
<dbReference type="InterPro" id="IPR020984">
    <property type="entry name" value="Speedy"/>
</dbReference>
<proteinExistence type="inferred from homology"/>
<evidence type="ECO:0000313" key="4">
    <source>
        <dbReference type="EMBL" id="KAL3319799.1"/>
    </source>
</evidence>
<feature type="region of interest" description="Disordered" evidence="3">
    <location>
        <begin position="158"/>
        <end position="184"/>
    </location>
</feature>
<feature type="compositionally biased region" description="Polar residues" evidence="3">
    <location>
        <begin position="166"/>
        <end position="179"/>
    </location>
</feature>
<comment type="caution">
    <text evidence="4">The sequence shown here is derived from an EMBL/GenBank/DDBJ whole genome shotgun (WGS) entry which is preliminary data.</text>
</comment>
<dbReference type="AlphaFoldDB" id="A0ABD2QJT4"/>
<evidence type="ECO:0000256" key="3">
    <source>
        <dbReference type="SAM" id="MobiDB-lite"/>
    </source>
</evidence>
<dbReference type="PANTHER" id="PTHR31545:SF5">
    <property type="entry name" value="SPEEDY PROTEIN A"/>
    <property type="match status" value="1"/>
</dbReference>
<gene>
    <name evidence="4" type="ORF">Ciccas_001530</name>
</gene>
<evidence type="ECO:0000313" key="5">
    <source>
        <dbReference type="Proteomes" id="UP001626550"/>
    </source>
</evidence>
<comment type="similarity">
    <text evidence="1">Belongs to the Speedy/Ringo family.</text>
</comment>
<organism evidence="4 5">
    <name type="scientific">Cichlidogyrus casuarinus</name>
    <dbReference type="NCBI Taxonomy" id="1844966"/>
    <lineage>
        <taxon>Eukaryota</taxon>
        <taxon>Metazoa</taxon>
        <taxon>Spiralia</taxon>
        <taxon>Lophotrochozoa</taxon>
        <taxon>Platyhelminthes</taxon>
        <taxon>Monogenea</taxon>
        <taxon>Monopisthocotylea</taxon>
        <taxon>Dactylogyridea</taxon>
        <taxon>Ancyrocephalidae</taxon>
        <taxon>Cichlidogyrus</taxon>
    </lineage>
</organism>
<name>A0ABD2QJT4_9PLAT</name>
<dbReference type="Pfam" id="PF11357">
    <property type="entry name" value="Spy1"/>
    <property type="match status" value="1"/>
</dbReference>
<dbReference type="InterPro" id="IPR052316">
    <property type="entry name" value="Speedy-Ringo_regulator"/>
</dbReference>
<dbReference type="EMBL" id="JBJKFK010000101">
    <property type="protein sequence ID" value="KAL3319799.1"/>
    <property type="molecule type" value="Genomic_DNA"/>
</dbReference>
<evidence type="ECO:0000256" key="2">
    <source>
        <dbReference type="ARBA" id="ARBA00023306"/>
    </source>
</evidence>
<dbReference type="Proteomes" id="UP001626550">
    <property type="component" value="Unassembled WGS sequence"/>
</dbReference>
<evidence type="ECO:0000256" key="1">
    <source>
        <dbReference type="ARBA" id="ARBA00010932"/>
    </source>
</evidence>
<protein>
    <submittedName>
        <fullName evidence="4">Uncharacterized protein</fullName>
    </submittedName>
</protein>
<dbReference type="GO" id="GO:0019901">
    <property type="term" value="F:protein kinase binding"/>
    <property type="evidence" value="ECO:0007669"/>
    <property type="project" value="UniProtKB-ARBA"/>
</dbReference>
<keyword evidence="2" id="KW-0131">Cell cycle</keyword>
<sequence length="235" mass="27852">MPDFPTKKIKINQNDDVFITELDQYLLQPRDVTAFLELIDNDKIISEFMKKDSCWKFIDKYTIAIIFTYFKRCKFTLIEYTRKNFFGCFYLAHDMEEDNEEWKYEIFPWVLGKNWDRHMKEFVKFKDTLLARLNYNTLVCLGSCMEILNSMRDHPVTKRERPAHHATTSEPQLKNNQQFVPRGPGRSPILCSACEEYGTMKRSEDSIFDSTCDDFFDNSLLNKQLSPFSDLSPSF</sequence>
<dbReference type="PANTHER" id="PTHR31545">
    <property type="entry name" value="SEEDY PROTEIN A/C FAMILY MEMBER"/>
    <property type="match status" value="1"/>
</dbReference>
<reference evidence="4 5" key="1">
    <citation type="submission" date="2024-11" db="EMBL/GenBank/DDBJ databases">
        <title>Adaptive evolution of stress response genes in parasites aligns with host niche diversity.</title>
        <authorList>
            <person name="Hahn C."/>
            <person name="Resl P."/>
        </authorList>
    </citation>
    <scope>NUCLEOTIDE SEQUENCE [LARGE SCALE GENOMIC DNA]</scope>
    <source>
        <strain evidence="4">EGGRZ-B1_66</strain>
        <tissue evidence="4">Body</tissue>
    </source>
</reference>
<accession>A0ABD2QJT4</accession>